<evidence type="ECO:0000256" key="5">
    <source>
        <dbReference type="ARBA" id="ARBA00024042"/>
    </source>
</evidence>
<gene>
    <name evidence="7" type="ORF">VXJ25_04635</name>
</gene>
<dbReference type="Gene3D" id="3.20.20.70">
    <property type="entry name" value="Aldolase class I"/>
    <property type="match status" value="1"/>
</dbReference>
<dbReference type="PROSITE" id="PS51349">
    <property type="entry name" value="FMN_HYDROXY_ACID_DH_2"/>
    <property type="match status" value="1"/>
</dbReference>
<evidence type="ECO:0000313" key="8">
    <source>
        <dbReference type="Proteomes" id="UP001332931"/>
    </source>
</evidence>
<dbReference type="PANTHER" id="PTHR10578:SF107">
    <property type="entry name" value="2-HYDROXYACID OXIDASE 1"/>
    <property type="match status" value="1"/>
</dbReference>
<dbReference type="EMBL" id="JAZGJQ010000003">
    <property type="protein sequence ID" value="MEE6147280.1"/>
    <property type="molecule type" value="Genomic_DNA"/>
</dbReference>
<name>A0ABU7R9Q0_9ACTN</name>
<keyword evidence="4" id="KW-0560">Oxidoreductase</keyword>
<keyword evidence="8" id="KW-1185">Reference proteome</keyword>
<comment type="similarity">
    <text evidence="5">Belongs to the FMN-dependent alpha-hydroxy acid dehydrogenase family.</text>
</comment>
<evidence type="ECO:0000256" key="4">
    <source>
        <dbReference type="ARBA" id="ARBA00023002"/>
    </source>
</evidence>
<protein>
    <submittedName>
        <fullName evidence="7">Alpha-hydroxy-acid oxidizing protein</fullName>
    </submittedName>
</protein>
<dbReference type="InterPro" id="IPR037396">
    <property type="entry name" value="FMN_HAD"/>
</dbReference>
<accession>A0ABU7R9Q0</accession>
<evidence type="ECO:0000256" key="3">
    <source>
        <dbReference type="ARBA" id="ARBA00022643"/>
    </source>
</evidence>
<dbReference type="SUPFAM" id="SSF51395">
    <property type="entry name" value="FMN-linked oxidoreductases"/>
    <property type="match status" value="1"/>
</dbReference>
<evidence type="ECO:0000259" key="6">
    <source>
        <dbReference type="PROSITE" id="PS51349"/>
    </source>
</evidence>
<feature type="domain" description="FMN hydroxy acid dehydrogenase" evidence="6">
    <location>
        <begin position="37"/>
        <end position="341"/>
    </location>
</feature>
<dbReference type="PANTHER" id="PTHR10578">
    <property type="entry name" value="S -2-HYDROXY-ACID OXIDASE-RELATED"/>
    <property type="match status" value="1"/>
</dbReference>
<evidence type="ECO:0000256" key="2">
    <source>
        <dbReference type="ARBA" id="ARBA00022630"/>
    </source>
</evidence>
<reference evidence="7 8" key="1">
    <citation type="submission" date="2024-01" db="EMBL/GenBank/DDBJ databases">
        <title>Description of Olsenella sp. nov., isolated from pig feces.</title>
        <authorList>
            <person name="Chang Y.-H."/>
        </authorList>
    </citation>
    <scope>NUCLEOTIDE SEQUENCE [LARGE SCALE GENOMIC DNA]</scope>
    <source>
        <strain evidence="7 8">YH-ols2223</strain>
    </source>
</reference>
<dbReference type="Proteomes" id="UP001332931">
    <property type="component" value="Unassembled WGS sequence"/>
</dbReference>
<comment type="caution">
    <text evidence="7">The sequence shown here is derived from an EMBL/GenBank/DDBJ whole genome shotgun (WGS) entry which is preliminary data.</text>
</comment>
<dbReference type="InterPro" id="IPR000262">
    <property type="entry name" value="FMN-dep_DH"/>
</dbReference>
<organism evidence="7 8">
    <name type="scientific">Olsenella absiana</name>
    <dbReference type="NCBI Taxonomy" id="3115222"/>
    <lineage>
        <taxon>Bacteria</taxon>
        <taxon>Bacillati</taxon>
        <taxon>Actinomycetota</taxon>
        <taxon>Coriobacteriia</taxon>
        <taxon>Coriobacteriales</taxon>
        <taxon>Atopobiaceae</taxon>
        <taxon>Olsenella</taxon>
    </lineage>
</organism>
<keyword evidence="3" id="KW-0288">FMN</keyword>
<dbReference type="RefSeq" id="WP_330958042.1">
    <property type="nucleotide sequence ID" value="NZ_JAZGJQ010000003.1"/>
</dbReference>
<dbReference type="InterPro" id="IPR012133">
    <property type="entry name" value="Alpha-hydoxy_acid_DH_FMN"/>
</dbReference>
<dbReference type="PIRSF" id="PIRSF000138">
    <property type="entry name" value="Al-hdrx_acd_dh"/>
    <property type="match status" value="1"/>
</dbReference>
<comment type="cofactor">
    <cofactor evidence="1">
        <name>FMN</name>
        <dbReference type="ChEBI" id="CHEBI:58210"/>
    </cofactor>
</comment>
<dbReference type="Pfam" id="PF01070">
    <property type="entry name" value="FMN_dh"/>
    <property type="match status" value="2"/>
</dbReference>
<evidence type="ECO:0000256" key="1">
    <source>
        <dbReference type="ARBA" id="ARBA00001917"/>
    </source>
</evidence>
<sequence length="341" mass="35273">MLYRELAERARGKTGAWCKACPVCDGRACGAHVPGPGAKGTGTVAVRNYQAWEEWRVNLDTIRPYAEADTSLELFGRTLSLPVMVGPVGDVRRHYGELFDDVSYNRCVLSAAAAQGTVAWTGDGLEGSIVANATQVIASLGGCGVETIKPWAMDVVRERVGVALGAHPLAIAMDIDAAGLPFLKGQNPPAGSKTVDQLAKVAEQCHEAGTPFVLKGIMTARGALKALDAGADAIVVSNHGGRVLDGVPATAEVLPGIAEAVAGRMSVLVDGGIRSGVDVFRALALGADAALVCRPVVVAAHGGGQQGVEDYLAQLRSELADTMEMCGAATLADVGREMLFS</sequence>
<evidence type="ECO:0000313" key="7">
    <source>
        <dbReference type="EMBL" id="MEE6147280.1"/>
    </source>
</evidence>
<dbReference type="InterPro" id="IPR013785">
    <property type="entry name" value="Aldolase_TIM"/>
</dbReference>
<proteinExistence type="inferred from homology"/>
<keyword evidence="2" id="KW-0285">Flavoprotein</keyword>